<name>A0ABV5SR92_9MICO</name>
<accession>A0ABV5SR92</accession>
<organism evidence="4 5">
    <name type="scientific">Agromyces lapidis</name>
    <dbReference type="NCBI Taxonomy" id="279574"/>
    <lineage>
        <taxon>Bacteria</taxon>
        <taxon>Bacillati</taxon>
        <taxon>Actinomycetota</taxon>
        <taxon>Actinomycetes</taxon>
        <taxon>Micrococcales</taxon>
        <taxon>Microbacteriaceae</taxon>
        <taxon>Agromyces</taxon>
    </lineage>
</organism>
<dbReference type="Gene3D" id="3.40.50.2000">
    <property type="entry name" value="Glycogen Phosphorylase B"/>
    <property type="match status" value="2"/>
</dbReference>
<keyword evidence="2" id="KW-0808">Transferase</keyword>
<gene>
    <name evidence="4" type="ORF">ACFFQV_11225</name>
</gene>
<evidence type="ECO:0000259" key="3">
    <source>
        <dbReference type="Pfam" id="PF13579"/>
    </source>
</evidence>
<dbReference type="Pfam" id="PF13579">
    <property type="entry name" value="Glyco_trans_4_4"/>
    <property type="match status" value="1"/>
</dbReference>
<dbReference type="SUPFAM" id="SSF53756">
    <property type="entry name" value="UDP-Glycosyltransferase/glycogen phosphorylase"/>
    <property type="match status" value="1"/>
</dbReference>
<reference evidence="4 5" key="1">
    <citation type="submission" date="2024-09" db="EMBL/GenBank/DDBJ databases">
        <authorList>
            <person name="Sun Q."/>
            <person name="Mori K."/>
        </authorList>
    </citation>
    <scope>NUCLEOTIDE SEQUENCE [LARGE SCALE GENOMIC DNA]</scope>
    <source>
        <strain evidence="4 5">JCM 14321</strain>
    </source>
</reference>
<keyword evidence="5" id="KW-1185">Reference proteome</keyword>
<dbReference type="PANTHER" id="PTHR12526">
    <property type="entry name" value="GLYCOSYLTRANSFERASE"/>
    <property type="match status" value="1"/>
</dbReference>
<protein>
    <submittedName>
        <fullName evidence="4">Glycosyltransferase</fullName>
    </submittedName>
</protein>
<evidence type="ECO:0000256" key="2">
    <source>
        <dbReference type="ARBA" id="ARBA00022679"/>
    </source>
</evidence>
<evidence type="ECO:0000313" key="5">
    <source>
        <dbReference type="Proteomes" id="UP001589667"/>
    </source>
</evidence>
<dbReference type="InterPro" id="IPR028098">
    <property type="entry name" value="Glyco_trans_4-like_N"/>
</dbReference>
<comment type="caution">
    <text evidence="4">The sequence shown here is derived from an EMBL/GenBank/DDBJ whole genome shotgun (WGS) entry which is preliminary data.</text>
</comment>
<dbReference type="RefSeq" id="WP_246191993.1">
    <property type="nucleotide sequence ID" value="NZ_BAAANI010000002.1"/>
</dbReference>
<sequence>MIAPTPTPAPAETRPHLLYVAWGFPPSRGGGVYRTWATANAFAAAGWDVTVLAAPRETFTMSTGIDESLERTVDPSIEIVRVPFHSAAFESDLRRWPRSRATAPELWNVLSSRRERKSFPERTYGGWRSALESAALEVHDGHPVDLVLGSANPHVDFIPGHVLHERFGIPYVMDYRDAWQLDVFSGARLSPEGSAVARWERELIENAHAVWFVNEPILRWHADLYPARADRFHVVANGYDSPPEPTDRMPSDQGLVFGYVGTMSAAVPVDRLVAGWRLARTRSPLLAASRVELWGHLNHAGIPNEAIARQMSTFAENGITYHGAVAKKEVGAVYTRFDALLLVLGTGRYVTSGKVYEYAATGLPIVSVHDPGNAASDVLRDAAAWYPVADLEPSTIADALIDAADAALDQTPEARATAREWATQFQRGRQLDPQIAALHTMVDDRRRTEAAR</sequence>
<keyword evidence="1" id="KW-0328">Glycosyltransferase</keyword>
<dbReference type="Proteomes" id="UP001589667">
    <property type="component" value="Unassembled WGS sequence"/>
</dbReference>
<evidence type="ECO:0000256" key="1">
    <source>
        <dbReference type="ARBA" id="ARBA00022676"/>
    </source>
</evidence>
<feature type="domain" description="Glycosyltransferase subfamily 4-like N-terminal" evidence="3">
    <location>
        <begin position="29"/>
        <end position="238"/>
    </location>
</feature>
<dbReference type="Pfam" id="PF13692">
    <property type="entry name" value="Glyco_trans_1_4"/>
    <property type="match status" value="1"/>
</dbReference>
<evidence type="ECO:0000313" key="4">
    <source>
        <dbReference type="EMBL" id="MFB9642859.1"/>
    </source>
</evidence>
<dbReference type="EMBL" id="JBHMBL010000002">
    <property type="protein sequence ID" value="MFB9642859.1"/>
    <property type="molecule type" value="Genomic_DNA"/>
</dbReference>
<proteinExistence type="predicted"/>